<feature type="non-terminal residue" evidence="1">
    <location>
        <position position="54"/>
    </location>
</feature>
<dbReference type="EMBL" id="UINC01216525">
    <property type="protein sequence ID" value="SVE42698.1"/>
    <property type="molecule type" value="Genomic_DNA"/>
</dbReference>
<organism evidence="1">
    <name type="scientific">marine metagenome</name>
    <dbReference type="NCBI Taxonomy" id="408172"/>
    <lineage>
        <taxon>unclassified sequences</taxon>
        <taxon>metagenomes</taxon>
        <taxon>ecological metagenomes</taxon>
    </lineage>
</organism>
<protein>
    <submittedName>
        <fullName evidence="1">Uncharacterized protein</fullName>
    </submittedName>
</protein>
<sequence>MAESEAYMVSTDLRNVEWGDVVEAIERCYELGWTDGLPVVPPTVERVQQFIDYA</sequence>
<evidence type="ECO:0000313" key="1">
    <source>
        <dbReference type="EMBL" id="SVE42698.1"/>
    </source>
</evidence>
<gene>
    <name evidence="1" type="ORF">METZ01_LOCUS495552</name>
</gene>
<accession>A0A383DFQ9</accession>
<proteinExistence type="predicted"/>
<dbReference type="AlphaFoldDB" id="A0A383DFQ9"/>
<name>A0A383DFQ9_9ZZZZ</name>
<reference evidence="1" key="1">
    <citation type="submission" date="2018-05" db="EMBL/GenBank/DDBJ databases">
        <authorList>
            <person name="Lanie J.A."/>
            <person name="Ng W.-L."/>
            <person name="Kazmierczak K.M."/>
            <person name="Andrzejewski T.M."/>
            <person name="Davidsen T.M."/>
            <person name="Wayne K.J."/>
            <person name="Tettelin H."/>
            <person name="Glass J.I."/>
            <person name="Rusch D."/>
            <person name="Podicherti R."/>
            <person name="Tsui H.-C.T."/>
            <person name="Winkler M.E."/>
        </authorList>
    </citation>
    <scope>NUCLEOTIDE SEQUENCE</scope>
</reference>